<feature type="region of interest" description="Disordered" evidence="3">
    <location>
        <begin position="108"/>
        <end position="132"/>
    </location>
</feature>
<reference evidence="4" key="1">
    <citation type="submission" date="2020-08" db="EMBL/GenBank/DDBJ databases">
        <title>Paracoccus amoyensis sp. nov., isolated from the surface seawater at coast of Xiamen, Fujian.</title>
        <authorList>
            <person name="Lyu L."/>
        </authorList>
    </citation>
    <scope>NUCLEOTIDE SEQUENCE</scope>
    <source>
        <strain evidence="4">11-3</strain>
    </source>
</reference>
<dbReference type="InterPro" id="IPR001343">
    <property type="entry name" value="Hemolysn_Ca-bd"/>
</dbReference>
<dbReference type="Pfam" id="PF00353">
    <property type="entry name" value="HemolysinCabind"/>
    <property type="match status" value="4"/>
</dbReference>
<dbReference type="InterPro" id="IPR050557">
    <property type="entry name" value="RTX_toxin/Mannuronan_C5-epim"/>
</dbReference>
<evidence type="ECO:0000313" key="4">
    <source>
        <dbReference type="EMBL" id="MBC9246386.1"/>
    </source>
</evidence>
<comment type="caution">
    <text evidence="4">The sequence shown here is derived from an EMBL/GenBank/DDBJ whole genome shotgun (WGS) entry which is preliminary data.</text>
</comment>
<comment type="subcellular location">
    <subcellularLocation>
        <location evidence="1">Secreted</location>
    </subcellularLocation>
</comment>
<dbReference type="EMBL" id="JACOQL010000002">
    <property type="protein sequence ID" value="MBC9246386.1"/>
    <property type="molecule type" value="Genomic_DNA"/>
</dbReference>
<feature type="region of interest" description="Disordered" evidence="3">
    <location>
        <begin position="1"/>
        <end position="67"/>
    </location>
</feature>
<dbReference type="GO" id="GO:0005576">
    <property type="term" value="C:extracellular region"/>
    <property type="evidence" value="ECO:0007669"/>
    <property type="project" value="UniProtKB-SubCell"/>
</dbReference>
<keyword evidence="5" id="KW-1185">Reference proteome</keyword>
<dbReference type="Proteomes" id="UP000608594">
    <property type="component" value="Unassembled WGS sequence"/>
</dbReference>
<dbReference type="PANTHER" id="PTHR38340:SF1">
    <property type="entry name" value="S-LAYER PROTEIN"/>
    <property type="match status" value="1"/>
</dbReference>
<evidence type="ECO:0000256" key="3">
    <source>
        <dbReference type="SAM" id="MobiDB-lite"/>
    </source>
</evidence>
<dbReference type="GO" id="GO:0005509">
    <property type="term" value="F:calcium ion binding"/>
    <property type="evidence" value="ECO:0007669"/>
    <property type="project" value="InterPro"/>
</dbReference>
<dbReference type="PROSITE" id="PS00330">
    <property type="entry name" value="HEMOLYSIN_CALCIUM"/>
    <property type="match status" value="1"/>
</dbReference>
<proteinExistence type="predicted"/>
<evidence type="ECO:0000256" key="2">
    <source>
        <dbReference type="ARBA" id="ARBA00022525"/>
    </source>
</evidence>
<protein>
    <submittedName>
        <fullName evidence="4">Calcium-binding protein</fullName>
    </submittedName>
</protein>
<dbReference type="AlphaFoldDB" id="A0A926JAT3"/>
<gene>
    <name evidence="4" type="ORF">H4P12_06595</name>
</gene>
<evidence type="ECO:0000313" key="5">
    <source>
        <dbReference type="Proteomes" id="UP000608594"/>
    </source>
</evidence>
<dbReference type="PANTHER" id="PTHR38340">
    <property type="entry name" value="S-LAYER PROTEIN"/>
    <property type="match status" value="1"/>
</dbReference>
<keyword evidence="2" id="KW-0964">Secreted</keyword>
<evidence type="ECO:0000256" key="1">
    <source>
        <dbReference type="ARBA" id="ARBA00004613"/>
    </source>
</evidence>
<dbReference type="Gene3D" id="2.150.10.10">
    <property type="entry name" value="Serralysin-like metalloprotease, C-terminal"/>
    <property type="match status" value="4"/>
</dbReference>
<sequence>MFTIGLAVDFSSGGDHAEPGDEPTAPPIPDDDPPSTMPGAVSEVTGGANPQPETDGGARVTGDESADFLMGGDGDDTLIGWGDADDLRGGQGADNIYGGDGDDWVQGEGDYGAGGDDEIHGGDGNDSLAGQGGHDLIWGDDGNDTLLGGEGDDTQFGGRGTDWLSGNDGDDVLVSGGGADDLDGGDGDDQLVGHGDAQTVFLRGGDGNDTLMPGAGDFAEGLQGNDRFVLGHTGGEIPIIADFDAREDQIVLHLPEKIVDDVQLDLRQDADGTSVLTVNGEPIGRLLQAGDLKTTDIIIERLPG</sequence>
<dbReference type="PRINTS" id="PR00313">
    <property type="entry name" value="CABNDNGRPT"/>
</dbReference>
<dbReference type="InterPro" id="IPR018511">
    <property type="entry name" value="Hemolysin-typ_Ca-bd_CS"/>
</dbReference>
<name>A0A926JAT3_9RHOB</name>
<organism evidence="4 5">
    <name type="scientific">Paracoccus amoyensis</name>
    <dbReference type="NCBI Taxonomy" id="2760093"/>
    <lineage>
        <taxon>Bacteria</taxon>
        <taxon>Pseudomonadati</taxon>
        <taxon>Pseudomonadota</taxon>
        <taxon>Alphaproteobacteria</taxon>
        <taxon>Rhodobacterales</taxon>
        <taxon>Paracoccaceae</taxon>
        <taxon>Paracoccus</taxon>
    </lineage>
</organism>
<dbReference type="InterPro" id="IPR011049">
    <property type="entry name" value="Serralysin-like_metalloprot_C"/>
</dbReference>
<accession>A0A926JAT3</accession>
<dbReference type="SUPFAM" id="SSF51120">
    <property type="entry name" value="beta-Roll"/>
    <property type="match status" value="2"/>
</dbReference>